<gene>
    <name evidence="3" type="ORF">ACFOGJ_13485</name>
</gene>
<dbReference type="InterPro" id="IPR019494">
    <property type="entry name" value="FIST_C"/>
</dbReference>
<dbReference type="PANTHER" id="PTHR40252">
    <property type="entry name" value="BLR0328 PROTEIN"/>
    <property type="match status" value="1"/>
</dbReference>
<dbReference type="Proteomes" id="UP001595528">
    <property type="component" value="Unassembled WGS sequence"/>
</dbReference>
<dbReference type="RefSeq" id="WP_379901195.1">
    <property type="nucleotide sequence ID" value="NZ_JBHRTR010000028.1"/>
</dbReference>
<name>A0ABV7L0X8_9PROT</name>
<dbReference type="Pfam" id="PF10442">
    <property type="entry name" value="FIST_C"/>
    <property type="match status" value="1"/>
</dbReference>
<dbReference type="SMART" id="SM01204">
    <property type="entry name" value="FIST_C"/>
    <property type="match status" value="1"/>
</dbReference>
<evidence type="ECO:0000313" key="4">
    <source>
        <dbReference type="Proteomes" id="UP001595528"/>
    </source>
</evidence>
<evidence type="ECO:0000259" key="2">
    <source>
        <dbReference type="SMART" id="SM01204"/>
    </source>
</evidence>
<evidence type="ECO:0000313" key="3">
    <source>
        <dbReference type="EMBL" id="MFC3228252.1"/>
    </source>
</evidence>
<reference evidence="4" key="1">
    <citation type="journal article" date="2019" name="Int. J. Syst. Evol. Microbiol.">
        <title>The Global Catalogue of Microorganisms (GCM) 10K type strain sequencing project: providing services to taxonomists for standard genome sequencing and annotation.</title>
        <authorList>
            <consortium name="The Broad Institute Genomics Platform"/>
            <consortium name="The Broad Institute Genome Sequencing Center for Infectious Disease"/>
            <person name="Wu L."/>
            <person name="Ma J."/>
        </authorList>
    </citation>
    <scope>NUCLEOTIDE SEQUENCE [LARGE SCALE GENOMIC DNA]</scope>
    <source>
        <strain evidence="4">KCTC 42964</strain>
    </source>
</reference>
<dbReference type="PANTHER" id="PTHR40252:SF2">
    <property type="entry name" value="BLR0328 PROTEIN"/>
    <property type="match status" value="1"/>
</dbReference>
<dbReference type="SMART" id="SM00897">
    <property type="entry name" value="FIST"/>
    <property type="match status" value="1"/>
</dbReference>
<protein>
    <submittedName>
        <fullName evidence="3">FIST signal transduction protein</fullName>
    </submittedName>
</protein>
<feature type="domain" description="FIST C-domain" evidence="2">
    <location>
        <begin position="237"/>
        <end position="386"/>
    </location>
</feature>
<proteinExistence type="predicted"/>
<dbReference type="Pfam" id="PF08495">
    <property type="entry name" value="FIST"/>
    <property type="match status" value="1"/>
</dbReference>
<feature type="domain" description="FIST" evidence="1">
    <location>
        <begin position="31"/>
        <end position="236"/>
    </location>
</feature>
<evidence type="ECO:0000259" key="1">
    <source>
        <dbReference type="SMART" id="SM00897"/>
    </source>
</evidence>
<accession>A0ABV7L0X8</accession>
<organism evidence="3 4">
    <name type="scientific">Marinibaculum pumilum</name>
    <dbReference type="NCBI Taxonomy" id="1766165"/>
    <lineage>
        <taxon>Bacteria</taxon>
        <taxon>Pseudomonadati</taxon>
        <taxon>Pseudomonadota</taxon>
        <taxon>Alphaproteobacteria</taxon>
        <taxon>Rhodospirillales</taxon>
        <taxon>Rhodospirillaceae</taxon>
        <taxon>Marinibaculum</taxon>
    </lineage>
</organism>
<comment type="caution">
    <text evidence="3">The sequence shown here is derived from an EMBL/GenBank/DDBJ whole genome shotgun (WGS) entry which is preliminary data.</text>
</comment>
<sequence length="404" mass="41635">MTQIGSFAATGADTGRALDDLEAQVAAAGLSPGFVALFYGCCHDDRRIADRIARSWPQAALIGGTSCTGVMTQDGVFGADAIGMLVVDDPAGDYGTAAGDLGAEPQEAAAAILKQALDDAGCPDELPELVWIYQAPGQEEAVIAGLRSVVGDRCPILGGSSADDAVAGQWRQMSHGQVLRNGLAVAVLFPSAGTSHAFQGGYQPTGAHGTVTAVGDPEPGCRQPGSRRILTIDDQPAAEIYNVWTGNRIAGRLRTGGNILAETTNCPLGIEAGRIDGMSQYLLVHPDSVAPDGSITTFARIEAGARIHAMTGDRRRLVERAGRVAVAAAAGLSGNGKGLAGSLLVYCAGCKIAVGDRMDDVVAEIRAGVGDRPFIGCFTFGEQGSLFDRNVHANLMISAVAFGR</sequence>
<keyword evidence="4" id="KW-1185">Reference proteome</keyword>
<dbReference type="InterPro" id="IPR013702">
    <property type="entry name" value="FIST_domain_N"/>
</dbReference>
<dbReference type="EMBL" id="JBHRTR010000028">
    <property type="protein sequence ID" value="MFC3228252.1"/>
    <property type="molecule type" value="Genomic_DNA"/>
</dbReference>